<dbReference type="HOGENOM" id="CLU_019799_0_0_1"/>
<sequence length="566" mass="64672">MESIVLTPKNKTENSTTIWIERKTLKNTENEDNIYVAEGQHKGIVINKELNDNVNIIPPDLSIQFQVFLINNVTKKHTQEARTLKFWFKPTIQTNSEKTTIAQDFFGDLIHPNTFPRDYVNFIKKIMKLLQNEYKDILRIELTLNQIESSEHVKQPGIVTESNAKEKVEILQEKVIEIMESFYPNPITIQDFHRLYNLDEKDVRNILNILQKKGIIKPVGYEQYTRMALHDNEIKIVKQMPKIINDRQPSIAIITAFFTEKLAVDATIDDKETFVKYNTIGESNVYTLGNIGEHRVVCTKLPLVGLSREAMIAAGNTTTRLLGTFQKVNHVILVGVGGGVPHFMNYNKHVRLGDVVISHATPKSDTIFIHCEDATETSPGSFKFQTKEYRSKNSVLQTVAAKIKNQSTMNDNNFIWKHLDEGYKTLKTSTEQEFSRPHSNTDRLYMNVGENDLIEVSHPIPQDEDFKRDENRPRLHLGVIGTSREVSWSDLCRRKFSSEHDILAYVPEFDPVIQSIIGNCRDGFIFVRGISDYKDGTIKSKWQSYAALAAAAVTKSIILALETDLV</sequence>
<dbReference type="OrthoDB" id="1577640at2759"/>
<name>E0VJG5_PEDHC</name>
<dbReference type="FunCoup" id="E0VJG5">
    <property type="interactions" value="27"/>
</dbReference>
<feature type="domain" description="Winged helix-turn-helix" evidence="1">
    <location>
        <begin position="163"/>
        <end position="226"/>
    </location>
</feature>
<dbReference type="CTD" id="8230794"/>
<dbReference type="EnsemblMetazoa" id="PHUM244860-RA">
    <property type="protein sequence ID" value="PHUM244860-PA"/>
    <property type="gene ID" value="PHUM244860"/>
</dbReference>
<dbReference type="KEGG" id="phu:Phum_PHUM244860"/>
<reference evidence="3" key="3">
    <citation type="submission" date="2020-05" db="UniProtKB">
        <authorList>
            <consortium name="EnsemblMetazoa"/>
        </authorList>
    </citation>
    <scope>IDENTIFICATION</scope>
    <source>
        <strain evidence="3">USDA</strain>
    </source>
</reference>
<dbReference type="EMBL" id="AAZO01002837">
    <property type="status" value="NOT_ANNOTATED_CDS"/>
    <property type="molecule type" value="Genomic_DNA"/>
</dbReference>
<proteinExistence type="predicted"/>
<dbReference type="InterPro" id="IPR035994">
    <property type="entry name" value="Nucleoside_phosphorylase_sf"/>
</dbReference>
<dbReference type="eggNOG" id="ENOG502QQ8X">
    <property type="taxonomic scope" value="Eukaryota"/>
</dbReference>
<dbReference type="PANTHER" id="PTHR47705:SF1">
    <property type="entry name" value="PNP_UDP_1 DOMAIN-CONTAINING PROTEIN"/>
    <property type="match status" value="1"/>
</dbReference>
<dbReference type="GeneID" id="8230794"/>
<evidence type="ECO:0000313" key="4">
    <source>
        <dbReference type="Proteomes" id="UP000009046"/>
    </source>
</evidence>
<dbReference type="STRING" id="121224.E0VJG5"/>
<dbReference type="PANTHER" id="PTHR47705">
    <property type="entry name" value="AGAP000321-PA"/>
    <property type="match status" value="1"/>
</dbReference>
<accession>E0VJG5</accession>
<dbReference type="Proteomes" id="UP000009046">
    <property type="component" value="Unassembled WGS sequence"/>
</dbReference>
<dbReference type="InParanoid" id="E0VJG5"/>
<organism>
    <name type="scientific">Pediculus humanus subsp. corporis</name>
    <name type="common">Body louse</name>
    <dbReference type="NCBI Taxonomy" id="121224"/>
    <lineage>
        <taxon>Eukaryota</taxon>
        <taxon>Metazoa</taxon>
        <taxon>Ecdysozoa</taxon>
        <taxon>Arthropoda</taxon>
        <taxon>Hexapoda</taxon>
        <taxon>Insecta</taxon>
        <taxon>Pterygota</taxon>
        <taxon>Neoptera</taxon>
        <taxon>Paraneoptera</taxon>
        <taxon>Psocodea</taxon>
        <taxon>Troctomorpha</taxon>
        <taxon>Phthiraptera</taxon>
        <taxon>Anoplura</taxon>
        <taxon>Pediculidae</taxon>
        <taxon>Pediculus</taxon>
    </lineage>
</organism>
<gene>
    <name evidence="3" type="primary">8230794</name>
    <name evidence="2" type="ORF">Phum_PHUM244860</name>
</gene>
<dbReference type="AlphaFoldDB" id="E0VJG5"/>
<dbReference type="Gene3D" id="3.40.50.1580">
    <property type="entry name" value="Nucleoside phosphorylase domain"/>
    <property type="match status" value="1"/>
</dbReference>
<dbReference type="InterPro" id="IPR055121">
    <property type="entry name" value="HTH_69"/>
</dbReference>
<dbReference type="EMBL" id="DS235222">
    <property type="protein sequence ID" value="EEB13521.1"/>
    <property type="molecule type" value="Genomic_DNA"/>
</dbReference>
<dbReference type="GO" id="GO:0009116">
    <property type="term" value="P:nucleoside metabolic process"/>
    <property type="evidence" value="ECO:0007669"/>
    <property type="project" value="InterPro"/>
</dbReference>
<reference evidence="2" key="1">
    <citation type="submission" date="2007-04" db="EMBL/GenBank/DDBJ databases">
        <title>Annotation of Pediculus humanus corporis strain USDA.</title>
        <authorList>
            <person name="Kirkness E."/>
            <person name="Hannick L."/>
            <person name="Hass B."/>
            <person name="Bruggner R."/>
            <person name="Lawson D."/>
            <person name="Bidwell S."/>
            <person name="Joardar V."/>
            <person name="Caler E."/>
            <person name="Walenz B."/>
            <person name="Inman J."/>
            <person name="Schobel S."/>
            <person name="Galinsky K."/>
            <person name="Amedeo P."/>
            <person name="Strausberg R."/>
        </authorList>
    </citation>
    <scope>NUCLEOTIDE SEQUENCE</scope>
    <source>
        <strain evidence="2">USDA</strain>
    </source>
</reference>
<dbReference type="OMA" id="HTQESRT"/>
<dbReference type="Pfam" id="PF22979">
    <property type="entry name" value="HTH_69"/>
    <property type="match status" value="1"/>
</dbReference>
<dbReference type="RefSeq" id="XP_002426259.1">
    <property type="nucleotide sequence ID" value="XM_002426214.1"/>
</dbReference>
<dbReference type="VEuPathDB" id="VectorBase:PHUM244860"/>
<dbReference type="SUPFAM" id="SSF53167">
    <property type="entry name" value="Purine and uridine phosphorylases"/>
    <property type="match status" value="1"/>
</dbReference>
<keyword evidence="4" id="KW-1185">Reference proteome</keyword>
<evidence type="ECO:0000259" key="1">
    <source>
        <dbReference type="Pfam" id="PF22979"/>
    </source>
</evidence>
<protein>
    <recommendedName>
        <fullName evidence="1">Winged helix-turn-helix domain-containing protein</fullName>
    </recommendedName>
</protein>
<reference evidence="2" key="2">
    <citation type="submission" date="2007-04" db="EMBL/GenBank/DDBJ databases">
        <title>The genome of the human body louse.</title>
        <authorList>
            <consortium name="The Human Body Louse Genome Consortium"/>
            <person name="Kirkness E."/>
            <person name="Walenz B."/>
            <person name="Hass B."/>
            <person name="Bruggner R."/>
            <person name="Strausberg R."/>
        </authorList>
    </citation>
    <scope>NUCLEOTIDE SEQUENCE</scope>
    <source>
        <strain evidence="2">USDA</strain>
    </source>
</reference>
<evidence type="ECO:0000313" key="3">
    <source>
        <dbReference type="EnsemblMetazoa" id="PHUM244860-PA"/>
    </source>
</evidence>
<dbReference type="GO" id="GO:0003824">
    <property type="term" value="F:catalytic activity"/>
    <property type="evidence" value="ECO:0007669"/>
    <property type="project" value="InterPro"/>
</dbReference>
<evidence type="ECO:0000313" key="2">
    <source>
        <dbReference type="EMBL" id="EEB13521.1"/>
    </source>
</evidence>